<evidence type="ECO:0000259" key="4">
    <source>
        <dbReference type="PROSITE" id="PS51843"/>
    </source>
</evidence>
<organism evidence="5">
    <name type="scientific">Cuerna arida</name>
    <dbReference type="NCBI Taxonomy" id="1464854"/>
    <lineage>
        <taxon>Eukaryota</taxon>
        <taxon>Metazoa</taxon>
        <taxon>Ecdysozoa</taxon>
        <taxon>Arthropoda</taxon>
        <taxon>Hexapoda</taxon>
        <taxon>Insecta</taxon>
        <taxon>Pterygota</taxon>
        <taxon>Neoptera</taxon>
        <taxon>Paraneoptera</taxon>
        <taxon>Hemiptera</taxon>
        <taxon>Auchenorrhyncha</taxon>
        <taxon>Membracoidea</taxon>
        <taxon>Cicadellidae</taxon>
        <taxon>Cicadellinae</taxon>
        <taxon>Proconiini</taxon>
        <taxon>Cuerna</taxon>
    </lineage>
</organism>
<accession>A0A1B6FL76</accession>
<dbReference type="AlphaFoldDB" id="A0A1B6FL76"/>
<name>A0A1B6FL76_9HEMI</name>
<dbReference type="PROSITE" id="PS51843">
    <property type="entry name" value="NR_LBD"/>
    <property type="match status" value="1"/>
</dbReference>
<keyword evidence="1" id="KW-0805">Transcription regulation</keyword>
<evidence type="ECO:0000256" key="3">
    <source>
        <dbReference type="ARBA" id="ARBA00023170"/>
    </source>
</evidence>
<dbReference type="InterPro" id="IPR035500">
    <property type="entry name" value="NHR-like_dom_sf"/>
</dbReference>
<evidence type="ECO:0000256" key="2">
    <source>
        <dbReference type="ARBA" id="ARBA00023163"/>
    </source>
</evidence>
<dbReference type="PANTHER" id="PTHR24083">
    <property type="entry name" value="NUCLEAR HORMONE RECEPTOR"/>
    <property type="match status" value="1"/>
</dbReference>
<feature type="domain" description="NR LBD" evidence="4">
    <location>
        <begin position="1"/>
        <end position="140"/>
    </location>
</feature>
<keyword evidence="2" id="KW-0804">Transcription</keyword>
<dbReference type="PRINTS" id="PR00398">
    <property type="entry name" value="STRDHORMONER"/>
</dbReference>
<protein>
    <recommendedName>
        <fullName evidence="4">NR LBD domain-containing protein</fullName>
    </recommendedName>
</protein>
<dbReference type="SUPFAM" id="SSF48508">
    <property type="entry name" value="Nuclear receptor ligand-binding domain"/>
    <property type="match status" value="1"/>
</dbReference>
<evidence type="ECO:0000256" key="1">
    <source>
        <dbReference type="ARBA" id="ARBA00023015"/>
    </source>
</evidence>
<dbReference type="InterPro" id="IPR001723">
    <property type="entry name" value="Nuclear_hrmn_rcpt"/>
</dbReference>
<feature type="non-terminal residue" evidence="5">
    <location>
        <position position="1"/>
    </location>
</feature>
<gene>
    <name evidence="5" type="ORF">g.50408</name>
</gene>
<sequence length="140" mass="15969">VCESMKQQLILLVEWAKFIPAFHELALEDQVALLRAHAGEHLILGLSRRSMHLKDALLLCNDRIIMKNCPPDYNIQPDLDINRIGARIMDELVASMTELEIDETEFSCLKAIIFFDPGVKGLTNARKIKDLRNSIQKNLE</sequence>
<dbReference type="EMBL" id="GECZ01018827">
    <property type="protein sequence ID" value="JAS50942.1"/>
    <property type="molecule type" value="Transcribed_RNA"/>
</dbReference>
<dbReference type="InterPro" id="IPR050274">
    <property type="entry name" value="Nuclear_hormone_rcpt_NR2"/>
</dbReference>
<evidence type="ECO:0000313" key="5">
    <source>
        <dbReference type="EMBL" id="JAS50942.1"/>
    </source>
</evidence>
<dbReference type="Pfam" id="PF00104">
    <property type="entry name" value="Hormone_recep"/>
    <property type="match status" value="1"/>
</dbReference>
<feature type="non-terminal residue" evidence="5">
    <location>
        <position position="140"/>
    </location>
</feature>
<keyword evidence="3" id="KW-0675">Receptor</keyword>
<dbReference type="Gene3D" id="1.10.565.10">
    <property type="entry name" value="Retinoid X Receptor"/>
    <property type="match status" value="1"/>
</dbReference>
<dbReference type="SMART" id="SM00430">
    <property type="entry name" value="HOLI"/>
    <property type="match status" value="1"/>
</dbReference>
<reference evidence="5" key="1">
    <citation type="submission" date="2015-11" db="EMBL/GenBank/DDBJ databases">
        <title>De novo transcriptome assembly of four potential Pierce s Disease insect vectors from Arizona vineyards.</title>
        <authorList>
            <person name="Tassone E.E."/>
        </authorList>
    </citation>
    <scope>NUCLEOTIDE SEQUENCE</scope>
</reference>
<proteinExistence type="predicted"/>
<dbReference type="InterPro" id="IPR000536">
    <property type="entry name" value="Nucl_hrmn_rcpt_lig-bd"/>
</dbReference>